<feature type="binding site" evidence="7">
    <location>
        <position position="265"/>
    </location>
    <ligand>
        <name>carbamoyl phosphate</name>
        <dbReference type="ChEBI" id="CHEBI:58228"/>
    </ligand>
</feature>
<feature type="binding site" evidence="7">
    <location>
        <position position="53"/>
    </location>
    <ligand>
        <name>carbamoyl phosphate</name>
        <dbReference type="ChEBI" id="CHEBI:58228"/>
    </ligand>
</feature>
<feature type="binding site" evidence="7">
    <location>
        <position position="81"/>
    </location>
    <ligand>
        <name>L-aspartate</name>
        <dbReference type="ChEBI" id="CHEBI:29991"/>
    </ligand>
</feature>
<feature type="binding site" evidence="7">
    <location>
        <position position="52"/>
    </location>
    <ligand>
        <name>carbamoyl phosphate</name>
        <dbReference type="ChEBI" id="CHEBI:58228"/>
    </ligand>
</feature>
<evidence type="ECO:0000313" key="11">
    <source>
        <dbReference type="EMBL" id="MDP9800715.1"/>
    </source>
</evidence>
<dbReference type="EC" id="2.1.3.2" evidence="7"/>
<dbReference type="Pfam" id="PF00185">
    <property type="entry name" value="OTCace"/>
    <property type="match status" value="1"/>
</dbReference>
<evidence type="ECO:0000256" key="8">
    <source>
        <dbReference type="SAM" id="MobiDB-lite"/>
    </source>
</evidence>
<dbReference type="InterPro" id="IPR006131">
    <property type="entry name" value="Asp_carbamoyltransf_Asp/Orn-bd"/>
</dbReference>
<dbReference type="NCBIfam" id="NF002032">
    <property type="entry name" value="PRK00856.1"/>
    <property type="match status" value="1"/>
</dbReference>
<evidence type="ECO:0000256" key="7">
    <source>
        <dbReference type="HAMAP-Rule" id="MF_00001"/>
    </source>
</evidence>
<evidence type="ECO:0000259" key="9">
    <source>
        <dbReference type="Pfam" id="PF00185"/>
    </source>
</evidence>
<feature type="binding site" evidence="7">
    <location>
        <position position="225"/>
    </location>
    <ligand>
        <name>L-aspartate</name>
        <dbReference type="ChEBI" id="CHEBI:29991"/>
    </ligand>
</feature>
<feature type="binding site" evidence="7">
    <location>
        <position position="163"/>
    </location>
    <ligand>
        <name>L-aspartate</name>
        <dbReference type="ChEBI" id="CHEBI:29991"/>
    </ligand>
</feature>
<dbReference type="Pfam" id="PF02729">
    <property type="entry name" value="OTCace_N"/>
    <property type="match status" value="1"/>
</dbReference>
<evidence type="ECO:0000313" key="12">
    <source>
        <dbReference type="Proteomes" id="UP001235966"/>
    </source>
</evidence>
<comment type="similarity">
    <text evidence="2 7">Belongs to the aspartate/ornithine carbamoyltransferase superfamily. ATCase family.</text>
</comment>
<evidence type="ECO:0000256" key="6">
    <source>
        <dbReference type="ARBA" id="ARBA00048859"/>
    </source>
</evidence>
<dbReference type="PROSITE" id="PS00097">
    <property type="entry name" value="CARBAMOYLTRANSFERASE"/>
    <property type="match status" value="1"/>
</dbReference>
<dbReference type="Gene3D" id="3.40.50.1370">
    <property type="entry name" value="Aspartate/ornithine carbamoyltransferase"/>
    <property type="match status" value="2"/>
</dbReference>
<accession>A0ABT9NB40</accession>
<comment type="subunit">
    <text evidence="7">Heterododecamer (2C3:3R2) of six catalytic PyrB chains organized as two trimers (C3), and six regulatory PyrI chains organized as three dimers (R2).</text>
</comment>
<dbReference type="SUPFAM" id="SSF53671">
    <property type="entry name" value="Aspartate/ornithine carbamoyltransferase"/>
    <property type="match status" value="1"/>
</dbReference>
<comment type="function">
    <text evidence="5 7">Catalyzes the condensation of carbamoyl phosphate and aspartate to form carbamoyl aspartate and inorganic phosphate, the committed step in the de novo pyrimidine nucleotide biosynthesis pathway.</text>
</comment>
<sequence>MMRHVIDVADLTFAELSALIAAGERIAAEPGAWADRARGKVLASLFFEPSTRTRLSFEIAMARLGGTVISMADGAASSASKGETLADTARVISGYADIVAMRHPKDGAALVAAEASRVPLVNAGDGGHFHPTQTLADLLTIHREFGRCSGLTVAVVGDLLYGRTVHSLLAALSRFSGNEILAVSPAELRLPEQTVAALSQAGVRVREVKSLEEAVASADVVYMTRVQRERFGDPVQYERLRDAYVLDASVMAHAREHTIVMHPLPRVNEIAVDVDSDPRARYFEQAENGMFMRMALIDFLLREGGLRLALHGPRRKRAEGGTSFAVGTESGTPASGDTGAPASGASVRPERLRPPARVNHECPNPRCVTRWDRGAVAFAYESAEGPRCGFCDTRL</sequence>
<name>A0ABT9NB40_9ACTO</name>
<dbReference type="InterPro" id="IPR006132">
    <property type="entry name" value="Asp/Orn_carbamoyltranf_P-bd"/>
</dbReference>
<feature type="binding site" evidence="7">
    <location>
        <position position="102"/>
    </location>
    <ligand>
        <name>carbamoyl phosphate</name>
        <dbReference type="ChEBI" id="CHEBI:58228"/>
    </ligand>
</feature>
<dbReference type="NCBIfam" id="TIGR00670">
    <property type="entry name" value="asp_carb_tr"/>
    <property type="match status" value="1"/>
</dbReference>
<keyword evidence="12" id="KW-1185">Reference proteome</keyword>
<protein>
    <recommendedName>
        <fullName evidence="7">Aspartate carbamoyltransferase</fullName>
        <ecNumber evidence="7">2.1.3.2</ecNumber>
    </recommendedName>
    <alternativeName>
        <fullName evidence="7">Aspartate transcarbamylase</fullName>
        <shortName evidence="7">ATCase</shortName>
    </alternativeName>
</protein>
<evidence type="ECO:0000256" key="3">
    <source>
        <dbReference type="ARBA" id="ARBA00022679"/>
    </source>
</evidence>
<comment type="pathway">
    <text evidence="1 7">Pyrimidine metabolism; UMP biosynthesis via de novo pathway; (S)-dihydroorotate from bicarbonate: step 2/3.</text>
</comment>
<feature type="domain" description="Aspartate/ornithine carbamoyltransferase carbamoyl-P binding" evidence="10">
    <location>
        <begin position="3"/>
        <end position="142"/>
    </location>
</feature>
<reference evidence="11 12" key="1">
    <citation type="submission" date="2023-07" db="EMBL/GenBank/DDBJ databases">
        <title>Sequencing the genomes of 1000 actinobacteria strains.</title>
        <authorList>
            <person name="Klenk H.-P."/>
        </authorList>
    </citation>
    <scope>NUCLEOTIDE SEQUENCE [LARGE SCALE GENOMIC DNA]</scope>
    <source>
        <strain evidence="11 12">DSM 102162</strain>
    </source>
</reference>
<proteinExistence type="inferred from homology"/>
<feature type="binding site" evidence="7">
    <location>
        <position position="133"/>
    </location>
    <ligand>
        <name>carbamoyl phosphate</name>
        <dbReference type="ChEBI" id="CHEBI:58228"/>
    </ligand>
</feature>
<organism evidence="11 12">
    <name type="scientific">Arcanobacterium wilhelmae</name>
    <dbReference type="NCBI Taxonomy" id="1803177"/>
    <lineage>
        <taxon>Bacteria</taxon>
        <taxon>Bacillati</taxon>
        <taxon>Actinomycetota</taxon>
        <taxon>Actinomycetes</taxon>
        <taxon>Actinomycetales</taxon>
        <taxon>Actinomycetaceae</taxon>
        <taxon>Arcanobacterium</taxon>
    </lineage>
</organism>
<dbReference type="Proteomes" id="UP001235966">
    <property type="component" value="Unassembled WGS sequence"/>
</dbReference>
<dbReference type="GO" id="GO:0004070">
    <property type="term" value="F:aspartate carbamoyltransferase activity"/>
    <property type="evidence" value="ECO:0007669"/>
    <property type="project" value="UniProtKB-EC"/>
</dbReference>
<dbReference type="InterPro" id="IPR002082">
    <property type="entry name" value="Asp_carbamoyltransf"/>
</dbReference>
<dbReference type="EMBL" id="JAUSQW010000001">
    <property type="protein sequence ID" value="MDP9800715.1"/>
    <property type="molecule type" value="Genomic_DNA"/>
</dbReference>
<evidence type="ECO:0000256" key="2">
    <source>
        <dbReference type="ARBA" id="ARBA00008896"/>
    </source>
</evidence>
<evidence type="ECO:0000256" key="5">
    <source>
        <dbReference type="ARBA" id="ARBA00043884"/>
    </source>
</evidence>
<comment type="catalytic activity">
    <reaction evidence="6 7">
        <text>carbamoyl phosphate + L-aspartate = N-carbamoyl-L-aspartate + phosphate + H(+)</text>
        <dbReference type="Rhea" id="RHEA:20013"/>
        <dbReference type="ChEBI" id="CHEBI:15378"/>
        <dbReference type="ChEBI" id="CHEBI:29991"/>
        <dbReference type="ChEBI" id="CHEBI:32814"/>
        <dbReference type="ChEBI" id="CHEBI:43474"/>
        <dbReference type="ChEBI" id="CHEBI:58228"/>
        <dbReference type="EC" id="2.1.3.2"/>
    </reaction>
</comment>
<feature type="domain" description="Aspartate/ornithine carbamoyltransferase Asp/Orn-binding" evidence="9">
    <location>
        <begin position="150"/>
        <end position="299"/>
    </location>
</feature>
<feature type="binding site" evidence="7">
    <location>
        <position position="130"/>
    </location>
    <ligand>
        <name>carbamoyl phosphate</name>
        <dbReference type="ChEBI" id="CHEBI:58228"/>
    </ligand>
</feature>
<gene>
    <name evidence="7" type="primary">pyrB</name>
    <name evidence="11" type="ORF">J2S49_000791</name>
</gene>
<dbReference type="HAMAP" id="MF_00001">
    <property type="entry name" value="Asp_carb_tr"/>
    <property type="match status" value="1"/>
</dbReference>
<feature type="region of interest" description="Disordered" evidence="8">
    <location>
        <begin position="317"/>
        <end position="358"/>
    </location>
</feature>
<dbReference type="PRINTS" id="PR00100">
    <property type="entry name" value="AOTCASE"/>
</dbReference>
<comment type="caution">
    <text evidence="11">The sequence shown here is derived from an EMBL/GenBank/DDBJ whole genome shotgun (WGS) entry which is preliminary data.</text>
</comment>
<feature type="binding site" evidence="7">
    <location>
        <position position="264"/>
    </location>
    <ligand>
        <name>carbamoyl phosphate</name>
        <dbReference type="ChEBI" id="CHEBI:58228"/>
    </ligand>
</feature>
<dbReference type="PRINTS" id="PR00101">
    <property type="entry name" value="ATCASE"/>
</dbReference>
<dbReference type="InterPro" id="IPR036901">
    <property type="entry name" value="Asp/Orn_carbamoylTrfase_sf"/>
</dbReference>
<dbReference type="PANTHER" id="PTHR45753">
    <property type="entry name" value="ORNITHINE CARBAMOYLTRANSFERASE, MITOCHONDRIAL"/>
    <property type="match status" value="1"/>
</dbReference>
<evidence type="ECO:0000256" key="4">
    <source>
        <dbReference type="ARBA" id="ARBA00022975"/>
    </source>
</evidence>
<evidence type="ECO:0000259" key="10">
    <source>
        <dbReference type="Pfam" id="PF02729"/>
    </source>
</evidence>
<keyword evidence="3 7" id="KW-0808">Transferase</keyword>
<dbReference type="PANTHER" id="PTHR45753:SF6">
    <property type="entry name" value="ASPARTATE CARBAMOYLTRANSFERASE"/>
    <property type="match status" value="1"/>
</dbReference>
<keyword evidence="4 7" id="KW-0665">Pyrimidine biosynthesis</keyword>
<dbReference type="InterPro" id="IPR006130">
    <property type="entry name" value="Asp/Orn_carbamoylTrfase"/>
</dbReference>
<evidence type="ECO:0000256" key="1">
    <source>
        <dbReference type="ARBA" id="ARBA00004852"/>
    </source>
</evidence>